<dbReference type="Gene3D" id="3.40.50.261">
    <property type="entry name" value="Succinyl-CoA synthetase domains"/>
    <property type="match status" value="1"/>
</dbReference>
<dbReference type="FunFam" id="3.30.470.20:FF:000002">
    <property type="entry name" value="Succinate--CoA ligase [ADP-forming] subunit beta"/>
    <property type="match status" value="1"/>
</dbReference>
<dbReference type="Gene3D" id="3.30.470.20">
    <property type="entry name" value="ATP-grasp fold, B domain"/>
    <property type="match status" value="1"/>
</dbReference>
<dbReference type="GO" id="GO:0004775">
    <property type="term" value="F:succinate-CoA ligase (ADP-forming) activity"/>
    <property type="evidence" value="ECO:0007669"/>
    <property type="project" value="TreeGrafter"/>
</dbReference>
<dbReference type="EMBL" id="AP021875">
    <property type="protein sequence ID" value="BBO72628.1"/>
    <property type="molecule type" value="Genomic_DNA"/>
</dbReference>
<evidence type="ECO:0000259" key="8">
    <source>
        <dbReference type="PROSITE" id="PS50975"/>
    </source>
</evidence>
<dbReference type="Gene3D" id="3.30.1490.20">
    <property type="entry name" value="ATP-grasp fold, A domain"/>
    <property type="match status" value="1"/>
</dbReference>
<dbReference type="InterPro" id="IPR013650">
    <property type="entry name" value="ATP-grasp_succ-CoA_synth-type"/>
</dbReference>
<gene>
    <name evidence="9" type="primary">sucC_1</name>
    <name evidence="9" type="ORF">DSCW_00450</name>
</gene>
<dbReference type="Proteomes" id="UP000427769">
    <property type="component" value="Chromosome"/>
</dbReference>
<dbReference type="InterPro" id="IPR013815">
    <property type="entry name" value="ATP_grasp_subdomain_1"/>
</dbReference>
<evidence type="ECO:0000256" key="7">
    <source>
        <dbReference type="PROSITE-ProRule" id="PRU00409"/>
    </source>
</evidence>
<dbReference type="GO" id="GO:0006099">
    <property type="term" value="P:tricarboxylic acid cycle"/>
    <property type="evidence" value="ECO:0007669"/>
    <property type="project" value="InterPro"/>
</dbReference>
<dbReference type="InterPro" id="IPR005809">
    <property type="entry name" value="Succ_CoA_ligase-like_bsu"/>
</dbReference>
<dbReference type="InterPro" id="IPR011761">
    <property type="entry name" value="ATP-grasp"/>
</dbReference>
<dbReference type="SUPFAM" id="SSF56059">
    <property type="entry name" value="Glutathione synthetase ATP-binding domain-like"/>
    <property type="match status" value="1"/>
</dbReference>
<feature type="domain" description="ATP-grasp" evidence="8">
    <location>
        <begin position="9"/>
        <end position="234"/>
    </location>
</feature>
<keyword evidence="6" id="KW-0460">Magnesium</keyword>
<dbReference type="AlphaFoldDB" id="A0A5K7YVE5"/>
<dbReference type="GO" id="GO:0006104">
    <property type="term" value="P:succinyl-CoA metabolic process"/>
    <property type="evidence" value="ECO:0007669"/>
    <property type="project" value="TreeGrafter"/>
</dbReference>
<dbReference type="PIRSF" id="PIRSF001554">
    <property type="entry name" value="SucCS_beta"/>
    <property type="match status" value="1"/>
</dbReference>
<dbReference type="Pfam" id="PF08442">
    <property type="entry name" value="ATP-grasp_2"/>
    <property type="match status" value="1"/>
</dbReference>
<evidence type="ECO:0000256" key="2">
    <source>
        <dbReference type="ARBA" id="ARBA00009182"/>
    </source>
</evidence>
<evidence type="ECO:0000313" key="9">
    <source>
        <dbReference type="EMBL" id="BBO72628.1"/>
    </source>
</evidence>
<keyword evidence="4" id="KW-0479">Metal-binding</keyword>
<dbReference type="InterPro" id="IPR005811">
    <property type="entry name" value="SUCC_ACL_C"/>
</dbReference>
<evidence type="ECO:0000313" key="10">
    <source>
        <dbReference type="Proteomes" id="UP000427769"/>
    </source>
</evidence>
<keyword evidence="7" id="KW-0067">ATP-binding</keyword>
<dbReference type="GO" id="GO:0046872">
    <property type="term" value="F:metal ion binding"/>
    <property type="evidence" value="ECO:0007669"/>
    <property type="project" value="UniProtKB-KW"/>
</dbReference>
<dbReference type="InterPro" id="IPR016102">
    <property type="entry name" value="Succinyl-CoA_synth-like"/>
</dbReference>
<comment type="cofactor">
    <cofactor evidence="1">
        <name>Mg(2+)</name>
        <dbReference type="ChEBI" id="CHEBI:18420"/>
    </cofactor>
</comment>
<keyword evidence="3 9" id="KW-0436">Ligase</keyword>
<keyword evidence="5 7" id="KW-0547">Nucleotide-binding</keyword>
<dbReference type="PROSITE" id="PS50975">
    <property type="entry name" value="ATP_GRASP"/>
    <property type="match status" value="1"/>
</dbReference>
<dbReference type="GO" id="GO:0005524">
    <property type="term" value="F:ATP binding"/>
    <property type="evidence" value="ECO:0007669"/>
    <property type="project" value="UniProtKB-UniRule"/>
</dbReference>
<comment type="similarity">
    <text evidence="2">Belongs to the succinate/malate CoA ligase beta subunit family.</text>
</comment>
<dbReference type="Pfam" id="PF00549">
    <property type="entry name" value="Ligase_CoA"/>
    <property type="match status" value="1"/>
</dbReference>
<dbReference type="OrthoDB" id="9802602at2"/>
<accession>A0A5K7YVE5</accession>
<evidence type="ECO:0000256" key="6">
    <source>
        <dbReference type="ARBA" id="ARBA00022842"/>
    </source>
</evidence>
<dbReference type="RefSeq" id="WP_155301825.1">
    <property type="nucleotide sequence ID" value="NZ_AP021875.1"/>
</dbReference>
<name>A0A5K7YVE5_9BACT</name>
<keyword evidence="10" id="KW-1185">Reference proteome</keyword>
<evidence type="ECO:0000256" key="3">
    <source>
        <dbReference type="ARBA" id="ARBA00022598"/>
    </source>
</evidence>
<reference evidence="9 10" key="1">
    <citation type="submission" date="2019-11" db="EMBL/GenBank/DDBJ databases">
        <title>Comparative genomics of hydrocarbon-degrading Desulfosarcina strains.</title>
        <authorList>
            <person name="Watanabe M."/>
            <person name="Kojima H."/>
            <person name="Fukui M."/>
        </authorList>
    </citation>
    <scope>NUCLEOTIDE SEQUENCE [LARGE SCALE GENOMIC DNA]</scope>
    <source>
        <strain evidence="9 10">PP31</strain>
    </source>
</reference>
<dbReference type="GO" id="GO:0042709">
    <property type="term" value="C:succinate-CoA ligase complex"/>
    <property type="evidence" value="ECO:0007669"/>
    <property type="project" value="TreeGrafter"/>
</dbReference>
<evidence type="ECO:0000256" key="5">
    <source>
        <dbReference type="ARBA" id="ARBA00022741"/>
    </source>
</evidence>
<evidence type="ECO:0000256" key="1">
    <source>
        <dbReference type="ARBA" id="ARBA00001946"/>
    </source>
</evidence>
<protein>
    <submittedName>
        <fullName evidence="9">Succinate--CoA ligase [ADP-forming] subunit beta</fullName>
    </submittedName>
</protein>
<dbReference type="SUPFAM" id="SSF52210">
    <property type="entry name" value="Succinyl-CoA synthetase domains"/>
    <property type="match status" value="1"/>
</dbReference>
<dbReference type="KEGG" id="dwd:DSCW_00450"/>
<evidence type="ECO:0000256" key="4">
    <source>
        <dbReference type="ARBA" id="ARBA00022723"/>
    </source>
</evidence>
<dbReference type="PANTHER" id="PTHR11815">
    <property type="entry name" value="SUCCINYL-COA SYNTHETASE BETA CHAIN"/>
    <property type="match status" value="1"/>
</dbReference>
<sequence length="393" mass="43202">MLLYEFEGKKIFSRAGMHTPDSILISSKDEIEKGVERIGGFPVMIKAQVLTGGRGKAGLVQAASDPSEARKKAADIFQLLSSIQTDNPIKSVMIERKMKVTQEIYLGITIDRIAKKPLIIGCTEGGIEIEQVAKDSPEKISSIHVAPLRGLRFYEAIRLAQQMGLKGKALSNVSNVIFKLYKVFEDNDAELAEINPLILTPDNQAYALDSKIILNDDALFRHPDISEIHRDLAPIEKEAKKLGLTYVDLQPGNVAVISSGAGYTLMVLDLIRSFGGEPANFMDSIVDSREKMQSAIEFIVNRAKEDSNIQSILMLKTMSFTPLDRIMGAIEDALKDIKVPVPIISCLRATGNAVRNMTMKEAERKLADLGVDQYSSLREAVKAAVDVAKGKVR</sequence>
<proteinExistence type="inferred from homology"/>
<dbReference type="PANTHER" id="PTHR11815:SF10">
    <property type="entry name" value="SUCCINATE--COA LIGASE [GDP-FORMING] SUBUNIT BETA, MITOCHONDRIAL"/>
    <property type="match status" value="1"/>
</dbReference>
<organism evidence="9 10">
    <name type="scientific">Desulfosarcina widdelii</name>
    <dbReference type="NCBI Taxonomy" id="947919"/>
    <lineage>
        <taxon>Bacteria</taxon>
        <taxon>Pseudomonadati</taxon>
        <taxon>Thermodesulfobacteriota</taxon>
        <taxon>Desulfobacteria</taxon>
        <taxon>Desulfobacterales</taxon>
        <taxon>Desulfosarcinaceae</taxon>
        <taxon>Desulfosarcina</taxon>
    </lineage>
</organism>